<accession>A0AAV7RDD2</accession>
<keyword evidence="2" id="KW-1185">Reference proteome</keyword>
<reference evidence="1" key="1">
    <citation type="journal article" date="2022" name="bioRxiv">
        <title>Sequencing and chromosome-scale assembly of the giantPleurodeles waltlgenome.</title>
        <authorList>
            <person name="Brown T."/>
            <person name="Elewa A."/>
            <person name="Iarovenko S."/>
            <person name="Subramanian E."/>
            <person name="Araus A.J."/>
            <person name="Petzold A."/>
            <person name="Susuki M."/>
            <person name="Suzuki K.-i.T."/>
            <person name="Hayashi T."/>
            <person name="Toyoda A."/>
            <person name="Oliveira C."/>
            <person name="Osipova E."/>
            <person name="Leigh N.D."/>
            <person name="Simon A."/>
            <person name="Yun M.H."/>
        </authorList>
    </citation>
    <scope>NUCLEOTIDE SEQUENCE</scope>
    <source>
        <strain evidence="1">20211129_DDA</strain>
        <tissue evidence="1">Liver</tissue>
    </source>
</reference>
<sequence length="67" mass="7664">MVAVGAPCWAAVVGALHDLRTVLWSISRVSTGRDSWGEMRVEREETETRFVVVREYRQYCSLMEDDG</sequence>
<proteinExistence type="predicted"/>
<dbReference type="AlphaFoldDB" id="A0AAV7RDD2"/>
<dbReference type="Proteomes" id="UP001066276">
    <property type="component" value="Chromosome 5"/>
</dbReference>
<evidence type="ECO:0000313" key="2">
    <source>
        <dbReference type="Proteomes" id="UP001066276"/>
    </source>
</evidence>
<evidence type="ECO:0000313" key="1">
    <source>
        <dbReference type="EMBL" id="KAJ1150466.1"/>
    </source>
</evidence>
<organism evidence="1 2">
    <name type="scientific">Pleurodeles waltl</name>
    <name type="common">Iberian ribbed newt</name>
    <dbReference type="NCBI Taxonomy" id="8319"/>
    <lineage>
        <taxon>Eukaryota</taxon>
        <taxon>Metazoa</taxon>
        <taxon>Chordata</taxon>
        <taxon>Craniata</taxon>
        <taxon>Vertebrata</taxon>
        <taxon>Euteleostomi</taxon>
        <taxon>Amphibia</taxon>
        <taxon>Batrachia</taxon>
        <taxon>Caudata</taxon>
        <taxon>Salamandroidea</taxon>
        <taxon>Salamandridae</taxon>
        <taxon>Pleurodelinae</taxon>
        <taxon>Pleurodeles</taxon>
    </lineage>
</organism>
<comment type="caution">
    <text evidence="1">The sequence shown here is derived from an EMBL/GenBank/DDBJ whole genome shotgun (WGS) entry which is preliminary data.</text>
</comment>
<gene>
    <name evidence="1" type="ORF">NDU88_003257</name>
</gene>
<evidence type="ECO:0008006" key="3">
    <source>
        <dbReference type="Google" id="ProtNLM"/>
    </source>
</evidence>
<name>A0AAV7RDD2_PLEWA</name>
<dbReference type="EMBL" id="JANPWB010000009">
    <property type="protein sequence ID" value="KAJ1150466.1"/>
    <property type="molecule type" value="Genomic_DNA"/>
</dbReference>
<protein>
    <recommendedName>
        <fullName evidence="3">Secreted protein</fullName>
    </recommendedName>
</protein>